<reference evidence="1 2" key="1">
    <citation type="submission" date="2017-08" db="EMBL/GenBank/DDBJ databases">
        <title>Aeromonas veronii bv sobria strain NS22 whole genome sequencing.</title>
        <authorList>
            <person name="Katharios P."/>
            <person name="Ha V.Q."/>
            <person name="Smyrli M."/>
        </authorList>
    </citation>
    <scope>NUCLEOTIDE SEQUENCE [LARGE SCALE GENOMIC DNA]</scope>
    <source>
        <strain evidence="1 2">NS22</strain>
    </source>
</reference>
<keyword evidence="2" id="KW-1185">Reference proteome</keyword>
<evidence type="ECO:0000313" key="1">
    <source>
        <dbReference type="EMBL" id="TYD40104.1"/>
    </source>
</evidence>
<name>A0ABY3MFZ3_AERVE</name>
<organism evidence="1 2">
    <name type="scientific">Aeromonas veronii</name>
    <dbReference type="NCBI Taxonomy" id="654"/>
    <lineage>
        <taxon>Bacteria</taxon>
        <taxon>Pseudomonadati</taxon>
        <taxon>Pseudomonadota</taxon>
        <taxon>Gammaproteobacteria</taxon>
        <taxon>Aeromonadales</taxon>
        <taxon>Aeromonadaceae</taxon>
        <taxon>Aeromonas</taxon>
    </lineage>
</organism>
<dbReference type="EMBL" id="NQMC01000117">
    <property type="protein sequence ID" value="TYD40104.1"/>
    <property type="molecule type" value="Genomic_DNA"/>
</dbReference>
<gene>
    <name evidence="1" type="ORF">CJF24_21325</name>
</gene>
<comment type="caution">
    <text evidence="1">The sequence shown here is derived from an EMBL/GenBank/DDBJ whole genome shotgun (WGS) entry which is preliminary data.</text>
</comment>
<dbReference type="Proteomes" id="UP000323129">
    <property type="component" value="Unassembled WGS sequence"/>
</dbReference>
<proteinExistence type="predicted"/>
<protein>
    <submittedName>
        <fullName evidence="1">Uncharacterized protein</fullName>
    </submittedName>
</protein>
<evidence type="ECO:0000313" key="2">
    <source>
        <dbReference type="Proteomes" id="UP000323129"/>
    </source>
</evidence>
<accession>A0ABY3MFZ3</accession>
<sequence length="68" mass="7835">MYIDSRNQITPLMTTSIKKYGLYEKGPVVDKEEYILFKTPDESFKQMMKYPGSSFKGDVTLIFDAAID</sequence>